<dbReference type="Gene3D" id="2.130.10.10">
    <property type="entry name" value="YVTN repeat-like/Quinoprotein amine dehydrogenase"/>
    <property type="match status" value="2"/>
</dbReference>
<dbReference type="PROSITE" id="PS50082">
    <property type="entry name" value="WD_REPEATS_2"/>
    <property type="match status" value="1"/>
</dbReference>
<organism evidence="10 11">
    <name type="scientific">Cryoendolithus antarcticus</name>
    <dbReference type="NCBI Taxonomy" id="1507870"/>
    <lineage>
        <taxon>Eukaryota</taxon>
        <taxon>Fungi</taxon>
        <taxon>Dikarya</taxon>
        <taxon>Ascomycota</taxon>
        <taxon>Pezizomycotina</taxon>
        <taxon>Dothideomycetes</taxon>
        <taxon>Dothideomycetidae</taxon>
        <taxon>Cladosporiales</taxon>
        <taxon>Cladosporiaceae</taxon>
        <taxon>Cryoendolithus</taxon>
    </lineage>
</organism>
<comment type="caution">
    <text evidence="10">The sequence shown here is derived from an EMBL/GenBank/DDBJ whole genome shotgun (WGS) entry which is preliminary data.</text>
</comment>
<proteinExistence type="predicted"/>
<keyword evidence="11" id="KW-1185">Reference proteome</keyword>
<feature type="compositionally biased region" description="Basic residues" evidence="9">
    <location>
        <begin position="1"/>
        <end position="11"/>
    </location>
</feature>
<dbReference type="GO" id="GO:0006364">
    <property type="term" value="P:rRNA processing"/>
    <property type="evidence" value="ECO:0007669"/>
    <property type="project" value="UniProtKB-KW"/>
</dbReference>
<feature type="compositionally biased region" description="Acidic residues" evidence="9">
    <location>
        <begin position="103"/>
        <end position="113"/>
    </location>
</feature>
<feature type="compositionally biased region" description="Basic and acidic residues" evidence="9">
    <location>
        <begin position="91"/>
        <end position="102"/>
    </location>
</feature>
<keyword evidence="3" id="KW-0698">rRNA processing</keyword>
<evidence type="ECO:0000313" key="11">
    <source>
        <dbReference type="Proteomes" id="UP000192596"/>
    </source>
</evidence>
<feature type="compositionally biased region" description="Basic and acidic residues" evidence="9">
    <location>
        <begin position="69"/>
        <end position="84"/>
    </location>
</feature>
<evidence type="ECO:0000256" key="7">
    <source>
        <dbReference type="ARBA" id="ARBA00023242"/>
    </source>
</evidence>
<gene>
    <name evidence="10" type="ORF">B0A48_03736</name>
</gene>
<dbReference type="InterPro" id="IPR036322">
    <property type="entry name" value="WD40_repeat_dom_sf"/>
</dbReference>
<dbReference type="AlphaFoldDB" id="A0A1V8TGC6"/>
<dbReference type="OrthoDB" id="4096at2759"/>
<keyword evidence="2" id="KW-0690">Ribosome biogenesis</keyword>
<evidence type="ECO:0000256" key="5">
    <source>
        <dbReference type="ARBA" id="ARBA00022737"/>
    </source>
</evidence>
<dbReference type="InterPro" id="IPR001680">
    <property type="entry name" value="WD40_rpt"/>
</dbReference>
<keyword evidence="7" id="KW-0539">Nucleus</keyword>
<dbReference type="PANTHER" id="PTHR44215">
    <property type="entry name" value="WD REPEAT-CONTAINING PROTEIN 75"/>
    <property type="match status" value="1"/>
</dbReference>
<keyword evidence="4 8" id="KW-0853">WD repeat</keyword>
<name>A0A1V8TGC6_9PEZI</name>
<dbReference type="InParanoid" id="A0A1V8TGC6"/>
<dbReference type="Pfam" id="PF00400">
    <property type="entry name" value="WD40"/>
    <property type="match status" value="1"/>
</dbReference>
<keyword evidence="6" id="KW-0804">Transcription</keyword>
<dbReference type="GO" id="GO:0003723">
    <property type="term" value="F:RNA binding"/>
    <property type="evidence" value="ECO:0007669"/>
    <property type="project" value="InterPro"/>
</dbReference>
<dbReference type="InterPro" id="IPR053826">
    <property type="entry name" value="WDR75"/>
</dbReference>
<evidence type="ECO:0000256" key="4">
    <source>
        <dbReference type="ARBA" id="ARBA00022574"/>
    </source>
</evidence>
<dbReference type="PANTHER" id="PTHR44215:SF1">
    <property type="entry name" value="WD REPEAT-CONTAINING PROTEIN 75"/>
    <property type="match status" value="1"/>
</dbReference>
<evidence type="ECO:0000256" key="9">
    <source>
        <dbReference type="SAM" id="MobiDB-lite"/>
    </source>
</evidence>
<dbReference type="GO" id="GO:2000234">
    <property type="term" value="P:positive regulation of rRNA processing"/>
    <property type="evidence" value="ECO:0007669"/>
    <property type="project" value="TreeGrafter"/>
</dbReference>
<dbReference type="InterPro" id="IPR015943">
    <property type="entry name" value="WD40/YVTN_repeat-like_dom_sf"/>
</dbReference>
<feature type="compositionally biased region" description="Basic and acidic residues" evidence="9">
    <location>
        <begin position="22"/>
        <end position="34"/>
    </location>
</feature>
<dbReference type="PROSITE" id="PS50294">
    <property type="entry name" value="WD_REPEATS_REGION"/>
    <property type="match status" value="1"/>
</dbReference>
<keyword evidence="5" id="KW-0677">Repeat</keyword>
<evidence type="ECO:0000256" key="1">
    <source>
        <dbReference type="ARBA" id="ARBA00004604"/>
    </source>
</evidence>
<dbReference type="EMBL" id="NAJO01000008">
    <property type="protein sequence ID" value="OQO10439.1"/>
    <property type="molecule type" value="Genomic_DNA"/>
</dbReference>
<dbReference type="Pfam" id="PF23869">
    <property type="entry name" value="Beta-prop_WDR75_1st"/>
    <property type="match status" value="1"/>
</dbReference>
<dbReference type="Proteomes" id="UP000192596">
    <property type="component" value="Unassembled WGS sequence"/>
</dbReference>
<protein>
    <submittedName>
        <fullName evidence="10">Uncharacterized protein</fullName>
    </submittedName>
</protein>
<feature type="region of interest" description="Disordered" evidence="9">
    <location>
        <begin position="1"/>
        <end position="141"/>
    </location>
</feature>
<dbReference type="STRING" id="1507870.A0A1V8TGC6"/>
<accession>A0A1V8TGC6</accession>
<evidence type="ECO:0000256" key="6">
    <source>
        <dbReference type="ARBA" id="ARBA00023163"/>
    </source>
</evidence>
<evidence type="ECO:0000256" key="8">
    <source>
        <dbReference type="PROSITE-ProRule" id="PRU00221"/>
    </source>
</evidence>
<dbReference type="SMART" id="SM00320">
    <property type="entry name" value="WD40"/>
    <property type="match status" value="3"/>
</dbReference>
<sequence length="1033" mass="112926">MTKHRKRRKTGRSNGIADTDADAPKRGPRSEHPTPVEQKTVQDVQHTADTTVLSEADRVQRREAKRSRKAAEKARNREDEDSHVKAPNTVDIEKRKKQKGEEEVPEPVPEDNEVAPAPVTLSKGTESELESPAKTPRIKQKRPLVVVVGDRYNRERDAGTTNQTASSASAGKYIDHDPLYITNSNGDDFVVAASHGKVQVLSVQSSLAVASRDLEPAAQIVSVACTGLPHEIDLLNEKGEVATWDWETGAYDKDAKSVLPGATSFCRLTSVDGHAASASTRVIAATTDAGSVILAGSHELYRSKRILTEIISLPGGCYVVAHSAEHLCVGRRTSPETSIADMMWIETQMPGQIVTLDAALGHVSGKAKAKLRLRVAVGLSDGQILLYDNMSSLFSSQQDAEQLIPRKLHWHREAVNSVKFSADGNYLISGGKETVLVLWQLETGKKQFLPHLTSEIKRIVISPRGDRYAIQMGDNSIMVLSTSELKPIAVFAGIQMITRPRAAAKHSQRDYTPAATLHPQQPDQLLLTVPSTQPKTETDVSARPFLQTFDLANSRHISRQALTRNNVTDFNLGPDGTAIIPPDVTDIAITPNGQWLATVDDWYPPSADVAHWAGDKEQIDEEQRRRRESYLKFWQWDAHQQLWSLTTRIDGPHTRSSSVLPGIGEVFALSSDPAGNAVATVGEDSCVKIWRSKTRVRQTTGTKGKPEAIKETDWYCKRSTELPRQMPRLDSDAADLDDETLHSPSKAVMAYSQDGSLIAVCLRYDRVMAAPVVHLIDAFSGEIKSSNASLITGIPLNLAFLGRYIVALSTKVMRVWDLVEDRLQYNVAIYGSEILLQPLMAVNTEEKTIALFTPAVKLGKNDKKHKDDAPMQIRVYSVTDNTPIGAAVTLETGLVSLLAAGNPRRGYILIGEDASVRFLTGQRTGAKAEIVYAGAQDQALERPVRDVPNLVAAVTNGTEAMDQEAGAEDDRPVIRPEELARVLEEAGSVRDMWRAVAALCGRPPLKVQAPGVNAESTGAVVDAMEIDSDEESD</sequence>
<evidence type="ECO:0000256" key="2">
    <source>
        <dbReference type="ARBA" id="ARBA00022517"/>
    </source>
</evidence>
<evidence type="ECO:0000256" key="3">
    <source>
        <dbReference type="ARBA" id="ARBA00022552"/>
    </source>
</evidence>
<feature type="repeat" description="WD" evidence="8">
    <location>
        <begin position="408"/>
        <end position="449"/>
    </location>
</feature>
<feature type="compositionally biased region" description="Polar residues" evidence="9">
    <location>
        <begin position="37"/>
        <end position="53"/>
    </location>
</feature>
<reference evidence="11" key="1">
    <citation type="submission" date="2017-03" db="EMBL/GenBank/DDBJ databases">
        <title>Genomes of endolithic fungi from Antarctica.</title>
        <authorList>
            <person name="Coleine C."/>
            <person name="Masonjones S."/>
            <person name="Stajich J.E."/>
        </authorList>
    </citation>
    <scope>NUCLEOTIDE SEQUENCE [LARGE SCALE GENOMIC DNA]</scope>
    <source>
        <strain evidence="11">CCFEE 5527</strain>
    </source>
</reference>
<dbReference type="GO" id="GO:0032040">
    <property type="term" value="C:small-subunit processome"/>
    <property type="evidence" value="ECO:0007669"/>
    <property type="project" value="InterPro"/>
</dbReference>
<evidence type="ECO:0000313" key="10">
    <source>
        <dbReference type="EMBL" id="OQO10439.1"/>
    </source>
</evidence>
<dbReference type="GO" id="GO:0045943">
    <property type="term" value="P:positive regulation of transcription by RNA polymerase I"/>
    <property type="evidence" value="ECO:0007669"/>
    <property type="project" value="InterPro"/>
</dbReference>
<dbReference type="SUPFAM" id="SSF50978">
    <property type="entry name" value="WD40 repeat-like"/>
    <property type="match status" value="1"/>
</dbReference>
<comment type="subcellular location">
    <subcellularLocation>
        <location evidence="1">Nucleus</location>
        <location evidence="1">Nucleolus</location>
    </subcellularLocation>
</comment>